<feature type="transmembrane region" description="Helical" evidence="1">
    <location>
        <begin position="20"/>
        <end position="42"/>
    </location>
</feature>
<feature type="transmembrane region" description="Helical" evidence="1">
    <location>
        <begin position="259"/>
        <end position="277"/>
    </location>
</feature>
<dbReference type="AlphaFoldDB" id="A0A1I0B9K4"/>
<reference evidence="2 3" key="1">
    <citation type="submission" date="2016-10" db="EMBL/GenBank/DDBJ databases">
        <authorList>
            <person name="de Groot N.N."/>
        </authorList>
    </citation>
    <scope>NUCLEOTIDE SEQUENCE [LARGE SCALE GENOMIC DNA]</scope>
    <source>
        <strain evidence="2 3">DSM 1801</strain>
    </source>
</reference>
<feature type="transmembrane region" description="Helical" evidence="1">
    <location>
        <begin position="76"/>
        <end position="96"/>
    </location>
</feature>
<feature type="transmembrane region" description="Helical" evidence="1">
    <location>
        <begin position="117"/>
        <end position="142"/>
    </location>
</feature>
<accession>A0A1I0B9K4</accession>
<keyword evidence="1" id="KW-0812">Transmembrane</keyword>
<dbReference type="Proteomes" id="UP000199800">
    <property type="component" value="Unassembled WGS sequence"/>
</dbReference>
<evidence type="ECO:0000256" key="1">
    <source>
        <dbReference type="SAM" id="Phobius"/>
    </source>
</evidence>
<proteinExistence type="predicted"/>
<protein>
    <recommendedName>
        <fullName evidence="4">ABC-2 type transport system permease protein</fullName>
    </recommendedName>
</protein>
<feature type="transmembrane region" description="Helical" evidence="1">
    <location>
        <begin position="175"/>
        <end position="198"/>
    </location>
</feature>
<evidence type="ECO:0000313" key="3">
    <source>
        <dbReference type="Proteomes" id="UP000199800"/>
    </source>
</evidence>
<evidence type="ECO:0008006" key="4">
    <source>
        <dbReference type="Google" id="ProtNLM"/>
    </source>
</evidence>
<gene>
    <name evidence="2" type="ORF">SAMN04487772_1078</name>
</gene>
<keyword evidence="3" id="KW-1185">Reference proteome</keyword>
<organism evidence="2 3">
    <name type="scientific">[Clostridium] polysaccharolyticum</name>
    <dbReference type="NCBI Taxonomy" id="29364"/>
    <lineage>
        <taxon>Bacteria</taxon>
        <taxon>Bacillati</taxon>
        <taxon>Bacillota</taxon>
        <taxon>Clostridia</taxon>
        <taxon>Lachnospirales</taxon>
        <taxon>Lachnospiraceae</taxon>
    </lineage>
</organism>
<name>A0A1I0B9K4_9FIRM</name>
<feature type="transmembrane region" description="Helical" evidence="1">
    <location>
        <begin position="289"/>
        <end position="311"/>
    </location>
</feature>
<dbReference type="EMBL" id="FOHN01000007">
    <property type="protein sequence ID" value="SET02759.1"/>
    <property type="molecule type" value="Genomic_DNA"/>
</dbReference>
<keyword evidence="1" id="KW-0472">Membrane</keyword>
<dbReference type="OrthoDB" id="1643401at2"/>
<evidence type="ECO:0000313" key="2">
    <source>
        <dbReference type="EMBL" id="SET02759.1"/>
    </source>
</evidence>
<sequence>MNLRMSLKNLYRRDSRRNIWLAVIGLLEYLFALPFCFSGKIVNFKEWSKIPFKEARGDLLISRDGELISLFYDNKMLCIVLCGLAVLNGIILFSYLSSRKKLDFYFSQPFQKRELFWVSYIQGAVNGIVPYLISLLAVLVMAGVNNCFSGTLVLVVLQTFLVNVLFYLAVYAFTILACCLTGKFVFSILGAGTLLMYFPCLLECVRNIFNGEAVSAVDLWDKYVMISPVEIYGRIYNSQKYIVYSHERLSTALCDMSDILYLIVLLVISTFAARLLYARRNSEAAGKTIAFPIAKVIIKALLVIFITLFVATSFESVFNEDTVFFKGIGLVIGAMSGLYIVDSLIELNWTACFKKGWNQFAYAAAALAVAGSVYVYSYSVRYNGLDSVPKYYSVEQAKKDGCVILDSGKLVYGEDKWKQFMEDVHSKKDSMVRVMDGGYGENAFADYVYKDGFVHEYTKYNLFSSGRRLPYLLAVDGLNSMEEEKTEYTAYVLTDKEDLTLEDYRNWEMEGSKSNFVIRELFIKEMK</sequence>
<dbReference type="STRING" id="29364.SAMN04487772_1078"/>
<feature type="transmembrane region" description="Helical" evidence="1">
    <location>
        <begin position="323"/>
        <end position="345"/>
    </location>
</feature>
<keyword evidence="1" id="KW-1133">Transmembrane helix</keyword>
<feature type="transmembrane region" description="Helical" evidence="1">
    <location>
        <begin position="357"/>
        <end position="376"/>
    </location>
</feature>
<dbReference type="RefSeq" id="WP_092477364.1">
    <property type="nucleotide sequence ID" value="NZ_FOHN01000007.1"/>
</dbReference>
<feature type="transmembrane region" description="Helical" evidence="1">
    <location>
        <begin position="148"/>
        <end position="168"/>
    </location>
</feature>